<sequence>MRLVFHRLETHPQSWVLRMSTVFRNSAPMPDGMVPVSWLLFSSRSFREDVVLHSAGMVPLRSFVPTSTVTIRRIELHAAGSVPLSALPDTFSMRSCVRRPQLAGSDPLTIAALPLIRICVRGISDPFTLSLSSGRLPAAASTTSAKSSVTVSSVLHTTPGHAQ</sequence>
<reference evidence="1 2" key="1">
    <citation type="journal article" date="2021" name="MBio">
        <title>A New Model Trypanosomatid, Novymonas esmeraldas: Genomic Perception of Its 'Candidatus Pandoraea novymonadis' Endosymbiont.</title>
        <authorList>
            <person name="Zakharova A."/>
            <person name="Saura A."/>
            <person name="Butenko A."/>
            <person name="Podesvova L."/>
            <person name="Warmusova S."/>
            <person name="Kostygov A.Y."/>
            <person name="Nenarokova A."/>
            <person name="Lukes J."/>
            <person name="Opperdoes F.R."/>
            <person name="Yurchenko V."/>
        </authorList>
    </citation>
    <scope>NUCLEOTIDE SEQUENCE [LARGE SCALE GENOMIC DNA]</scope>
    <source>
        <strain evidence="1 2">E262AT.01</strain>
    </source>
</reference>
<evidence type="ECO:0000313" key="2">
    <source>
        <dbReference type="Proteomes" id="UP001430356"/>
    </source>
</evidence>
<name>A0AAW0F0F5_9TRYP</name>
<keyword evidence="2" id="KW-1185">Reference proteome</keyword>
<dbReference type="Proteomes" id="UP001430356">
    <property type="component" value="Unassembled WGS sequence"/>
</dbReference>
<comment type="caution">
    <text evidence="1">The sequence shown here is derived from an EMBL/GenBank/DDBJ whole genome shotgun (WGS) entry which is preliminary data.</text>
</comment>
<organism evidence="1 2">
    <name type="scientific">Novymonas esmeraldas</name>
    <dbReference type="NCBI Taxonomy" id="1808958"/>
    <lineage>
        <taxon>Eukaryota</taxon>
        <taxon>Discoba</taxon>
        <taxon>Euglenozoa</taxon>
        <taxon>Kinetoplastea</taxon>
        <taxon>Metakinetoplastina</taxon>
        <taxon>Trypanosomatida</taxon>
        <taxon>Trypanosomatidae</taxon>
        <taxon>Novymonas</taxon>
    </lineage>
</organism>
<dbReference type="AlphaFoldDB" id="A0AAW0F0F5"/>
<proteinExistence type="predicted"/>
<gene>
    <name evidence="1" type="ORF">NESM_000938700</name>
</gene>
<protein>
    <submittedName>
        <fullName evidence="1">Uncharacterized protein</fullName>
    </submittedName>
</protein>
<dbReference type="EMBL" id="JAECZO010000792">
    <property type="protein sequence ID" value="KAK7199590.1"/>
    <property type="molecule type" value="Genomic_DNA"/>
</dbReference>
<accession>A0AAW0F0F5</accession>
<evidence type="ECO:0000313" key="1">
    <source>
        <dbReference type="EMBL" id="KAK7199590.1"/>
    </source>
</evidence>